<gene>
    <name evidence="7" type="ORF">BUALT_Bualt06G0054700</name>
</gene>
<accession>A0AAV6XP40</accession>
<dbReference type="AlphaFoldDB" id="A0AAV6XP40"/>
<dbReference type="GO" id="GO:0008270">
    <property type="term" value="F:zinc ion binding"/>
    <property type="evidence" value="ECO:0007669"/>
    <property type="project" value="UniProtKB-KW"/>
</dbReference>
<protein>
    <recommendedName>
        <fullName evidence="6">GRF-type domain-containing protein</fullName>
    </recommendedName>
</protein>
<proteinExistence type="predicted"/>
<comment type="caution">
    <text evidence="7">The sequence shown here is derived from an EMBL/GenBank/DDBJ whole genome shotgun (WGS) entry which is preliminary data.</text>
</comment>
<dbReference type="EMBL" id="WHWC01000006">
    <property type="protein sequence ID" value="KAG8380805.1"/>
    <property type="molecule type" value="Genomic_DNA"/>
</dbReference>
<dbReference type="PANTHER" id="PTHR33248">
    <property type="entry name" value="ZINC ION-BINDING PROTEIN"/>
    <property type="match status" value="1"/>
</dbReference>
<dbReference type="InterPro" id="IPR010666">
    <property type="entry name" value="Znf_GRF"/>
</dbReference>
<feature type="domain" description="GRF-type" evidence="6">
    <location>
        <begin position="9"/>
        <end position="51"/>
    </location>
</feature>
<keyword evidence="2 4" id="KW-0863">Zinc-finger</keyword>
<keyword evidence="5" id="KW-0472">Membrane</keyword>
<evidence type="ECO:0000313" key="8">
    <source>
        <dbReference type="Proteomes" id="UP000826271"/>
    </source>
</evidence>
<organism evidence="7 8">
    <name type="scientific">Buddleja alternifolia</name>
    <dbReference type="NCBI Taxonomy" id="168488"/>
    <lineage>
        <taxon>Eukaryota</taxon>
        <taxon>Viridiplantae</taxon>
        <taxon>Streptophyta</taxon>
        <taxon>Embryophyta</taxon>
        <taxon>Tracheophyta</taxon>
        <taxon>Spermatophyta</taxon>
        <taxon>Magnoliopsida</taxon>
        <taxon>eudicotyledons</taxon>
        <taxon>Gunneridae</taxon>
        <taxon>Pentapetalae</taxon>
        <taxon>asterids</taxon>
        <taxon>lamiids</taxon>
        <taxon>Lamiales</taxon>
        <taxon>Scrophulariaceae</taxon>
        <taxon>Buddlejeae</taxon>
        <taxon>Buddleja</taxon>
    </lineage>
</organism>
<keyword evidence="3" id="KW-0862">Zinc</keyword>
<dbReference type="Pfam" id="PF06839">
    <property type="entry name" value="Zn_ribbon_GRF"/>
    <property type="match status" value="1"/>
</dbReference>
<keyword evidence="8" id="KW-1185">Reference proteome</keyword>
<keyword evidence="5" id="KW-0812">Transmembrane</keyword>
<reference evidence="7" key="1">
    <citation type="submission" date="2019-10" db="EMBL/GenBank/DDBJ databases">
        <authorList>
            <person name="Zhang R."/>
            <person name="Pan Y."/>
            <person name="Wang J."/>
            <person name="Ma R."/>
            <person name="Yu S."/>
        </authorList>
    </citation>
    <scope>NUCLEOTIDE SEQUENCE</scope>
    <source>
        <strain evidence="7">LA-IB0</strain>
        <tissue evidence="7">Leaf</tissue>
    </source>
</reference>
<dbReference type="PROSITE" id="PS51999">
    <property type="entry name" value="ZF_GRF"/>
    <property type="match status" value="1"/>
</dbReference>
<keyword evidence="5" id="KW-1133">Transmembrane helix</keyword>
<keyword evidence="1" id="KW-0479">Metal-binding</keyword>
<feature type="transmembrane region" description="Helical" evidence="5">
    <location>
        <begin position="83"/>
        <end position="102"/>
    </location>
</feature>
<name>A0AAV6XP40_9LAMI</name>
<evidence type="ECO:0000256" key="2">
    <source>
        <dbReference type="ARBA" id="ARBA00022771"/>
    </source>
</evidence>
<sequence>MAAHVNNICYCMRLAKLKCSWTDSNSGRRFYGCELNQNSGGCEFFEWFDPPTCNRSKNVIPGLLRNMDRLETQLRIPCQREKWAWVSLVVCLLIFFLIWLGGKSEVPQAKNGEMKQLPSLAVLCLFLVIVM</sequence>
<dbReference type="Proteomes" id="UP000826271">
    <property type="component" value="Unassembled WGS sequence"/>
</dbReference>
<evidence type="ECO:0000256" key="5">
    <source>
        <dbReference type="SAM" id="Phobius"/>
    </source>
</evidence>
<evidence type="ECO:0000256" key="3">
    <source>
        <dbReference type="ARBA" id="ARBA00022833"/>
    </source>
</evidence>
<evidence type="ECO:0000256" key="1">
    <source>
        <dbReference type="ARBA" id="ARBA00022723"/>
    </source>
</evidence>
<evidence type="ECO:0000259" key="6">
    <source>
        <dbReference type="PROSITE" id="PS51999"/>
    </source>
</evidence>
<evidence type="ECO:0000256" key="4">
    <source>
        <dbReference type="PROSITE-ProRule" id="PRU01343"/>
    </source>
</evidence>
<evidence type="ECO:0000313" key="7">
    <source>
        <dbReference type="EMBL" id="KAG8380805.1"/>
    </source>
</evidence>